<dbReference type="InterPro" id="IPR038695">
    <property type="entry name" value="Saro_0823-like_sf"/>
</dbReference>
<dbReference type="STRING" id="555778.Hneap_2306"/>
<keyword evidence="2" id="KW-1185">Reference proteome</keyword>
<dbReference type="OrthoDB" id="5526466at2"/>
<accession>D0KWZ6</accession>
<sequence length="117" mass="13578">MKAGVIYRHEQPIVPMAWRADQPWSRLRGLLGRPPLTERGSQALWLVPCGGVHTFGMAYALDIVFLDRKGQIIDWFERLEPWHMRHCTGAYQTVEFAAGSLNWLNPEQGETWQWRST</sequence>
<dbReference type="InterPro" id="IPR003795">
    <property type="entry name" value="DUF192"/>
</dbReference>
<organism evidence="1 2">
    <name type="scientific">Halothiobacillus neapolitanus (strain ATCC 23641 / DSM 15147 / CIP 104769 / NCIMB 8539 / c2)</name>
    <name type="common">Thiobacillus neapolitanus</name>
    <dbReference type="NCBI Taxonomy" id="555778"/>
    <lineage>
        <taxon>Bacteria</taxon>
        <taxon>Pseudomonadati</taxon>
        <taxon>Pseudomonadota</taxon>
        <taxon>Gammaproteobacteria</taxon>
        <taxon>Chromatiales</taxon>
        <taxon>Halothiobacillaceae</taxon>
        <taxon>Halothiobacillus</taxon>
    </lineage>
</organism>
<dbReference type="EMBL" id="CP001801">
    <property type="protein sequence ID" value="ACX97116.1"/>
    <property type="molecule type" value="Genomic_DNA"/>
</dbReference>
<dbReference type="Gene3D" id="2.60.120.1140">
    <property type="entry name" value="Protein of unknown function DUF192"/>
    <property type="match status" value="1"/>
</dbReference>
<dbReference type="RefSeq" id="WP_012825147.1">
    <property type="nucleotide sequence ID" value="NC_013422.1"/>
</dbReference>
<dbReference type="HOGENOM" id="CLU_097039_4_0_6"/>
<evidence type="ECO:0000313" key="2">
    <source>
        <dbReference type="Proteomes" id="UP000009102"/>
    </source>
</evidence>
<evidence type="ECO:0000313" key="1">
    <source>
        <dbReference type="EMBL" id="ACX97116.1"/>
    </source>
</evidence>
<proteinExistence type="predicted"/>
<dbReference type="Pfam" id="PF02643">
    <property type="entry name" value="DUF192"/>
    <property type="match status" value="1"/>
</dbReference>
<reference evidence="1 2" key="1">
    <citation type="submission" date="2009-10" db="EMBL/GenBank/DDBJ databases">
        <title>Complete sequence of Halothiobacillus neapolitanus c2.</title>
        <authorList>
            <consortium name="US DOE Joint Genome Institute"/>
            <person name="Lucas S."/>
            <person name="Copeland A."/>
            <person name="Lapidus A."/>
            <person name="Glavina del Rio T."/>
            <person name="Tice H."/>
            <person name="Bruce D."/>
            <person name="Goodwin L."/>
            <person name="Pitluck S."/>
            <person name="Davenport K."/>
            <person name="Brettin T."/>
            <person name="Detter J.C."/>
            <person name="Han C."/>
            <person name="Tapia R."/>
            <person name="Larimer F."/>
            <person name="Land M."/>
            <person name="Hauser L."/>
            <person name="Kyrpides N."/>
            <person name="Mikhailova N."/>
            <person name="Kerfeld C."/>
            <person name="Cannon G."/>
            <person name="Heinhort S."/>
        </authorList>
    </citation>
    <scope>NUCLEOTIDE SEQUENCE [LARGE SCALE GENOMIC DNA]</scope>
    <source>
        <strain evidence="2">ATCC 23641 / c2</strain>
    </source>
</reference>
<protein>
    <recommendedName>
        <fullName evidence="3">DUF192 domain-containing protein</fullName>
    </recommendedName>
</protein>
<evidence type="ECO:0008006" key="3">
    <source>
        <dbReference type="Google" id="ProtNLM"/>
    </source>
</evidence>
<gene>
    <name evidence="1" type="ordered locus">Hneap_2306</name>
</gene>
<dbReference type="AlphaFoldDB" id="D0KWZ6"/>
<dbReference type="KEGG" id="hna:Hneap_2306"/>
<dbReference type="eggNOG" id="COG1430">
    <property type="taxonomic scope" value="Bacteria"/>
</dbReference>
<name>D0KWZ6_HALNC</name>
<dbReference type="Proteomes" id="UP000009102">
    <property type="component" value="Chromosome"/>
</dbReference>